<dbReference type="FunFam" id="3.20.20.80:FF:000042">
    <property type="entry name" value="Klotho"/>
    <property type="match status" value="1"/>
</dbReference>
<dbReference type="InterPro" id="IPR017853">
    <property type="entry name" value="GH"/>
</dbReference>
<organism evidence="11 12">
    <name type="scientific">Hymenochirus boettgeri</name>
    <name type="common">Congo dwarf clawed frog</name>
    <dbReference type="NCBI Taxonomy" id="247094"/>
    <lineage>
        <taxon>Eukaryota</taxon>
        <taxon>Metazoa</taxon>
        <taxon>Chordata</taxon>
        <taxon>Craniata</taxon>
        <taxon>Vertebrata</taxon>
        <taxon>Euteleostomi</taxon>
        <taxon>Amphibia</taxon>
        <taxon>Batrachia</taxon>
        <taxon>Anura</taxon>
        <taxon>Pipoidea</taxon>
        <taxon>Pipidae</taxon>
        <taxon>Pipinae</taxon>
        <taxon>Hymenochirus</taxon>
    </lineage>
</organism>
<dbReference type="PANTHER" id="PTHR10353:SF10">
    <property type="entry name" value="KLOTHO"/>
    <property type="match status" value="1"/>
</dbReference>
<keyword evidence="5 9" id="KW-1133">Transmembrane helix</keyword>
<dbReference type="OrthoDB" id="65569at2759"/>
<dbReference type="EMBL" id="JAACNH010000002">
    <property type="protein sequence ID" value="KAG8452814.1"/>
    <property type="molecule type" value="Genomic_DNA"/>
</dbReference>
<evidence type="ECO:0008006" key="13">
    <source>
        <dbReference type="Google" id="ProtNLM"/>
    </source>
</evidence>
<dbReference type="SUPFAM" id="SSF51445">
    <property type="entry name" value="(Trans)glycosidases"/>
    <property type="match status" value="2"/>
</dbReference>
<dbReference type="PROSITE" id="PS00653">
    <property type="entry name" value="GLYCOSYL_HYDROL_F1_2"/>
    <property type="match status" value="1"/>
</dbReference>
<dbReference type="PRINTS" id="PR00131">
    <property type="entry name" value="GLHYDRLASE1"/>
</dbReference>
<evidence type="ECO:0000256" key="1">
    <source>
        <dbReference type="ARBA" id="ARBA00004162"/>
    </source>
</evidence>
<evidence type="ECO:0000256" key="10">
    <source>
        <dbReference type="SAM" id="SignalP"/>
    </source>
</evidence>
<evidence type="ECO:0000256" key="6">
    <source>
        <dbReference type="ARBA" id="ARBA00023136"/>
    </source>
</evidence>
<keyword evidence="3 9" id="KW-0812">Transmembrane</keyword>
<evidence type="ECO:0000256" key="4">
    <source>
        <dbReference type="ARBA" id="ARBA00022737"/>
    </source>
</evidence>
<protein>
    <recommendedName>
        <fullName evidence="13">Klotho</fullName>
    </recommendedName>
</protein>
<reference evidence="11" key="1">
    <citation type="thesis" date="2020" institute="ProQuest LLC" country="789 East Eisenhower Parkway, Ann Arbor, MI, USA">
        <title>Comparative Genomics and Chromosome Evolution.</title>
        <authorList>
            <person name="Mudd A.B."/>
        </authorList>
    </citation>
    <scope>NUCLEOTIDE SEQUENCE</scope>
    <source>
        <strain evidence="11">Female2</strain>
        <tissue evidence="11">Blood</tissue>
    </source>
</reference>
<dbReference type="GO" id="GO:0008543">
    <property type="term" value="P:fibroblast growth factor receptor signaling pathway"/>
    <property type="evidence" value="ECO:0007669"/>
    <property type="project" value="TreeGrafter"/>
</dbReference>
<evidence type="ECO:0000313" key="11">
    <source>
        <dbReference type="EMBL" id="KAG8452814.1"/>
    </source>
</evidence>
<feature type="chain" id="PRO_5035835010" description="Klotho" evidence="10">
    <location>
        <begin position="22"/>
        <end position="986"/>
    </location>
</feature>
<sequence>MTCAPALHWTLWCCWLGALWGKTDNVWSRFASLPFPDDNLFLYDTFPPGFMWSVGTAAYQVEGGWRQNGKAPSIWDTLCHNNRHSMANGDVTSDSYNNLHRDTEALHMLGVSHYRFSISWSRLFPNGTESGPNDPGLSYYANLIHKLKELRIEPVVTLYHWDLPQRLQDIYGGWVNESMVDIFKDYAEACFRLFGDKVKYWITVDNPYVVAWHGYGTGKVPPGIKGEKVLGYKAGHNIIKAHAAVWHLYDTRFRAQQGGQISIALASHWINPANMTGHVLGECQKSLDFVLGWFAKPIFLDGDYPLSMKNNLSSLLPEFTDHQKKRINGTADFFALSFGPNLSFQLLDPDMKFRQIESTSLRRILYYINQEYNRPRIFIAESSWLISGSTTTEDAKYMYYLKLFVMETLKAIKYDGINVIGYTAWSLIDGFEWLKEYTIRRGLYYVDFRTYNKKLMPKSSAQFYKQLIKMNGFPPENQPVHGTFPCDFAWGTSSYKIQIDTTPSQFNDPNVYMWVPNLANNKSTGLTKVEGMKVPKRKTHCVDFASIRHQISMLREMHITHFYFSLQWALILPHANLSRIDHKILHYYQCFVSELVRVNITPVVALWQPFSENQGLPLTLAKHGGWSNYHTVHSFVDYARLCFKKLGNYVGMWITMNEPSISNLTYTAGHNLLKAHARAWHLYDKDFRNTQKGQISISLQADWVEPASPFSENDKNTSRRVLEFEIGRLADPIFLRGDYPKAMWDWLAPRNNPDMFEYYLPSFTKEERKLIQGTFDFFALSHFTTELVQWEKEDVAKYDHKHEVQFLRDSTWVHSPNRKDVVPWGLRKVLNWIQSKYGDVPIYILVNGIDDGFMHSQDRLRIYYLENYINEALKAILIDRVNLRGYFAYSFNDKMDPKYGFYTYAANRFVPKPSMKRYREIIDKNGFPRADVPVIPCPVELVPCPDCHFLQTRKYLLAFVAFIFIVFIVSVFMIMYYIRKGKRRYK</sequence>
<keyword evidence="6 9" id="KW-0472">Membrane</keyword>
<dbReference type="GO" id="GO:0005975">
    <property type="term" value="P:carbohydrate metabolic process"/>
    <property type="evidence" value="ECO:0007669"/>
    <property type="project" value="InterPro"/>
</dbReference>
<evidence type="ECO:0000256" key="7">
    <source>
        <dbReference type="ARBA" id="ARBA00023180"/>
    </source>
</evidence>
<comment type="similarity">
    <text evidence="8">Belongs to the glycosyl hydrolase 1 family. Klotho subfamily.</text>
</comment>
<dbReference type="PANTHER" id="PTHR10353">
    <property type="entry name" value="GLYCOSYL HYDROLASE"/>
    <property type="match status" value="1"/>
</dbReference>
<feature type="signal peptide" evidence="10">
    <location>
        <begin position="1"/>
        <end position="21"/>
    </location>
</feature>
<dbReference type="GO" id="GO:0005886">
    <property type="term" value="C:plasma membrane"/>
    <property type="evidence" value="ECO:0007669"/>
    <property type="project" value="UniProtKB-SubCell"/>
</dbReference>
<dbReference type="FunFam" id="3.20.20.80:FF:000062">
    <property type="entry name" value="Klotho"/>
    <property type="match status" value="1"/>
</dbReference>
<proteinExistence type="inferred from homology"/>
<keyword evidence="12" id="KW-1185">Reference proteome</keyword>
<evidence type="ECO:0000256" key="5">
    <source>
        <dbReference type="ARBA" id="ARBA00022989"/>
    </source>
</evidence>
<evidence type="ECO:0000256" key="8">
    <source>
        <dbReference type="ARBA" id="ARBA00060858"/>
    </source>
</evidence>
<keyword evidence="2" id="KW-1003">Cell membrane</keyword>
<dbReference type="InterPro" id="IPR001360">
    <property type="entry name" value="Glyco_hydro_1"/>
</dbReference>
<dbReference type="GO" id="GO:0017134">
    <property type="term" value="F:fibroblast growth factor binding"/>
    <property type="evidence" value="ECO:0007669"/>
    <property type="project" value="TreeGrafter"/>
</dbReference>
<keyword evidence="4" id="KW-0677">Repeat</keyword>
<gene>
    <name evidence="11" type="ORF">GDO86_004561</name>
</gene>
<evidence type="ECO:0000256" key="2">
    <source>
        <dbReference type="ARBA" id="ARBA00022475"/>
    </source>
</evidence>
<evidence type="ECO:0000256" key="3">
    <source>
        <dbReference type="ARBA" id="ARBA00022692"/>
    </source>
</evidence>
<dbReference type="GO" id="GO:0005104">
    <property type="term" value="F:fibroblast growth factor receptor binding"/>
    <property type="evidence" value="ECO:0007669"/>
    <property type="project" value="TreeGrafter"/>
</dbReference>
<dbReference type="InterPro" id="IPR033132">
    <property type="entry name" value="GH_1_N_CS"/>
</dbReference>
<feature type="transmembrane region" description="Helical" evidence="9">
    <location>
        <begin position="955"/>
        <end position="978"/>
    </location>
</feature>
<dbReference type="Proteomes" id="UP000812440">
    <property type="component" value="Chromosome 2"/>
</dbReference>
<evidence type="ECO:0000256" key="9">
    <source>
        <dbReference type="SAM" id="Phobius"/>
    </source>
</evidence>
<keyword evidence="10" id="KW-0732">Signal</keyword>
<comment type="caution">
    <text evidence="11">The sequence shown here is derived from an EMBL/GenBank/DDBJ whole genome shotgun (WGS) entry which is preliminary data.</text>
</comment>
<dbReference type="GO" id="GO:0004553">
    <property type="term" value="F:hydrolase activity, hydrolyzing O-glycosyl compounds"/>
    <property type="evidence" value="ECO:0007669"/>
    <property type="project" value="InterPro"/>
</dbReference>
<dbReference type="Gene3D" id="3.20.20.80">
    <property type="entry name" value="Glycosidases"/>
    <property type="match status" value="2"/>
</dbReference>
<name>A0A8T2KAC4_9PIPI</name>
<dbReference type="Pfam" id="PF00232">
    <property type="entry name" value="Glyco_hydro_1"/>
    <property type="match status" value="3"/>
</dbReference>
<keyword evidence="7" id="KW-0325">Glycoprotein</keyword>
<evidence type="ECO:0000313" key="12">
    <source>
        <dbReference type="Proteomes" id="UP000812440"/>
    </source>
</evidence>
<comment type="subcellular location">
    <subcellularLocation>
        <location evidence="1">Cell membrane</location>
        <topology evidence="1">Single-pass membrane protein</topology>
    </subcellularLocation>
</comment>
<dbReference type="AlphaFoldDB" id="A0A8T2KAC4"/>
<accession>A0A8T2KAC4</accession>